<dbReference type="AlphaFoldDB" id="A0A839H0P3"/>
<dbReference type="Gene3D" id="2.60.40.1190">
    <property type="match status" value="1"/>
</dbReference>
<organism evidence="2 3">
    <name type="scientific">Rufibacter quisquiliarum</name>
    <dbReference type="NCBI Taxonomy" id="1549639"/>
    <lineage>
        <taxon>Bacteria</taxon>
        <taxon>Pseudomonadati</taxon>
        <taxon>Bacteroidota</taxon>
        <taxon>Cytophagia</taxon>
        <taxon>Cytophagales</taxon>
        <taxon>Hymenobacteraceae</taxon>
        <taxon>Rufibacter</taxon>
    </lineage>
</organism>
<dbReference type="GO" id="GO:0004553">
    <property type="term" value="F:hydrolase activity, hydrolyzing O-glycosyl compounds"/>
    <property type="evidence" value="ECO:0007669"/>
    <property type="project" value="InterPro"/>
</dbReference>
<gene>
    <name evidence="2" type="ORF">FHS90_004219</name>
</gene>
<dbReference type="Pfam" id="PF16011">
    <property type="entry name" value="CBM9_2"/>
    <property type="match status" value="1"/>
</dbReference>
<keyword evidence="3" id="KW-1185">Reference proteome</keyword>
<sequence>MEVPFLPLLDRQSSLQEVSELLDNLEKHAIDAAPWPAFGYKPRVAFSVAHSSDCFLVKFYVQENAIRAVFRKTNDPVYKDSCVELFIAFNGEEAYYNLEFNSLGTCLMGFGNGKNDRQVFSESIIREIKRSAQLNVRESKRGATVVHWELTLLIPVDVFCCHDFATLDGQNCKVNFFKCGDDLPNPHYLTWSTVTAEEPNFHLPEYFGEMQFQ</sequence>
<dbReference type="InterPro" id="IPR010502">
    <property type="entry name" value="Carb-bd_dom_fam9"/>
</dbReference>
<comment type="caution">
    <text evidence="2">The sequence shown here is derived from an EMBL/GenBank/DDBJ whole genome shotgun (WGS) entry which is preliminary data.</text>
</comment>
<dbReference type="GO" id="GO:0030246">
    <property type="term" value="F:carbohydrate binding"/>
    <property type="evidence" value="ECO:0007669"/>
    <property type="project" value="InterPro"/>
</dbReference>
<dbReference type="Proteomes" id="UP000563094">
    <property type="component" value="Unassembled WGS sequence"/>
</dbReference>
<proteinExistence type="predicted"/>
<accession>A0A839H0P3</accession>
<evidence type="ECO:0000259" key="1">
    <source>
        <dbReference type="Pfam" id="PF16011"/>
    </source>
</evidence>
<evidence type="ECO:0000313" key="2">
    <source>
        <dbReference type="EMBL" id="MBA9079481.1"/>
    </source>
</evidence>
<dbReference type="SUPFAM" id="SSF49344">
    <property type="entry name" value="CBD9-like"/>
    <property type="match status" value="1"/>
</dbReference>
<dbReference type="EMBL" id="JACJIQ010000023">
    <property type="protein sequence ID" value="MBA9079481.1"/>
    <property type="molecule type" value="Genomic_DNA"/>
</dbReference>
<evidence type="ECO:0000313" key="3">
    <source>
        <dbReference type="Proteomes" id="UP000563094"/>
    </source>
</evidence>
<feature type="domain" description="Carbohydrate-binding" evidence="1">
    <location>
        <begin position="23"/>
        <end position="212"/>
    </location>
</feature>
<dbReference type="GO" id="GO:0016052">
    <property type="term" value="P:carbohydrate catabolic process"/>
    <property type="evidence" value="ECO:0007669"/>
    <property type="project" value="InterPro"/>
</dbReference>
<reference evidence="2 3" key="1">
    <citation type="submission" date="2020-08" db="EMBL/GenBank/DDBJ databases">
        <title>Genomic Encyclopedia of Type Strains, Phase IV (KMG-IV): sequencing the most valuable type-strain genomes for metagenomic binning, comparative biology and taxonomic classification.</title>
        <authorList>
            <person name="Goeker M."/>
        </authorList>
    </citation>
    <scope>NUCLEOTIDE SEQUENCE [LARGE SCALE GENOMIC DNA]</scope>
    <source>
        <strain evidence="2 3">DSM 29854</strain>
    </source>
</reference>
<protein>
    <recommendedName>
        <fullName evidence="1">Carbohydrate-binding domain-containing protein</fullName>
    </recommendedName>
</protein>
<dbReference type="RefSeq" id="WP_182514360.1">
    <property type="nucleotide sequence ID" value="NZ_JACJIQ010000023.1"/>
</dbReference>
<dbReference type="CDD" id="cd09620">
    <property type="entry name" value="CBM9_like_3"/>
    <property type="match status" value="1"/>
</dbReference>
<name>A0A839H0P3_9BACT</name>